<dbReference type="AlphaFoldDB" id="A0A8T2S411"/>
<proteinExistence type="predicted"/>
<sequence length="168" mass="18716">MPKSPSKQADGLSLRLKSPPIGNAPQIPLAPESVVPLPPWSYATRKNKNTPLRCSSSLSPARNKRKKKNALRLMLLPFLNQNNLSQENPCRSWILCFLSLFPRLPCRHPSTAINPKKLPPFSCTPQDLSLVPCELLTTCSTCSFRNEKDDLSTSHNILLCSHCLSQMP</sequence>
<reference evidence="2 3" key="1">
    <citation type="submission" date="2021-08" db="EMBL/GenBank/DDBJ databases">
        <title>WGS assembly of Ceratopteris richardii.</title>
        <authorList>
            <person name="Marchant D.B."/>
            <person name="Chen G."/>
            <person name="Jenkins J."/>
            <person name="Shu S."/>
            <person name="Leebens-Mack J."/>
            <person name="Grimwood J."/>
            <person name="Schmutz J."/>
            <person name="Soltis P."/>
            <person name="Soltis D."/>
            <person name="Chen Z.-H."/>
        </authorList>
    </citation>
    <scope>NUCLEOTIDE SEQUENCE [LARGE SCALE GENOMIC DNA]</scope>
    <source>
        <strain evidence="2">Whitten #5841</strain>
        <tissue evidence="2">Leaf</tissue>
    </source>
</reference>
<dbReference type="Proteomes" id="UP000825935">
    <property type="component" value="Chromosome 23"/>
</dbReference>
<organism evidence="2 3">
    <name type="scientific">Ceratopteris richardii</name>
    <name type="common">Triangle waterfern</name>
    <dbReference type="NCBI Taxonomy" id="49495"/>
    <lineage>
        <taxon>Eukaryota</taxon>
        <taxon>Viridiplantae</taxon>
        <taxon>Streptophyta</taxon>
        <taxon>Embryophyta</taxon>
        <taxon>Tracheophyta</taxon>
        <taxon>Polypodiopsida</taxon>
        <taxon>Polypodiidae</taxon>
        <taxon>Polypodiales</taxon>
        <taxon>Pteridineae</taxon>
        <taxon>Pteridaceae</taxon>
        <taxon>Parkerioideae</taxon>
        <taxon>Ceratopteris</taxon>
    </lineage>
</organism>
<accession>A0A8T2S411</accession>
<keyword evidence="3" id="KW-1185">Reference proteome</keyword>
<feature type="region of interest" description="Disordered" evidence="1">
    <location>
        <begin position="1"/>
        <end position="28"/>
    </location>
</feature>
<name>A0A8T2S411_CERRI</name>
<gene>
    <name evidence="2" type="ORF">KP509_23G077900</name>
</gene>
<comment type="caution">
    <text evidence="2">The sequence shown here is derived from an EMBL/GenBank/DDBJ whole genome shotgun (WGS) entry which is preliminary data.</text>
</comment>
<evidence type="ECO:0000313" key="2">
    <source>
        <dbReference type="EMBL" id="KAH7302575.1"/>
    </source>
</evidence>
<evidence type="ECO:0000256" key="1">
    <source>
        <dbReference type="SAM" id="MobiDB-lite"/>
    </source>
</evidence>
<dbReference type="EMBL" id="CM035428">
    <property type="protein sequence ID" value="KAH7302575.1"/>
    <property type="molecule type" value="Genomic_DNA"/>
</dbReference>
<evidence type="ECO:0000313" key="3">
    <source>
        <dbReference type="Proteomes" id="UP000825935"/>
    </source>
</evidence>
<protein>
    <submittedName>
        <fullName evidence="2">Uncharacterized protein</fullName>
    </submittedName>
</protein>